<keyword evidence="5 10" id="KW-1133">Transmembrane helix</keyword>
<keyword evidence="8 10" id="KW-0472">Membrane</keyword>
<feature type="compositionally biased region" description="Polar residues" evidence="9">
    <location>
        <begin position="588"/>
        <end position="613"/>
    </location>
</feature>
<gene>
    <name evidence="12" type="ORF">LECACI_7A000568</name>
</gene>
<feature type="compositionally biased region" description="Basic and acidic residues" evidence="9">
    <location>
        <begin position="1000"/>
        <end position="1030"/>
    </location>
</feature>
<feature type="compositionally biased region" description="Pro residues" evidence="9">
    <location>
        <begin position="804"/>
        <end position="814"/>
    </location>
</feature>
<evidence type="ECO:0000256" key="1">
    <source>
        <dbReference type="ARBA" id="ARBA00004586"/>
    </source>
</evidence>
<proteinExistence type="predicted"/>
<keyword evidence="2" id="KW-0813">Transport</keyword>
<feature type="compositionally biased region" description="Polar residues" evidence="9">
    <location>
        <begin position="532"/>
        <end position="545"/>
    </location>
</feature>
<feature type="region of interest" description="Disordered" evidence="9">
    <location>
        <begin position="569"/>
        <end position="656"/>
    </location>
</feature>
<evidence type="ECO:0000313" key="12">
    <source>
        <dbReference type="EMBL" id="CAK3780995.1"/>
    </source>
</evidence>
<evidence type="ECO:0000259" key="11">
    <source>
        <dbReference type="PROSITE" id="PS51847"/>
    </source>
</evidence>
<organism evidence="12 13">
    <name type="scientific">Lecanosticta acicola</name>
    <dbReference type="NCBI Taxonomy" id="111012"/>
    <lineage>
        <taxon>Eukaryota</taxon>
        <taxon>Fungi</taxon>
        <taxon>Dikarya</taxon>
        <taxon>Ascomycota</taxon>
        <taxon>Pezizomycotina</taxon>
        <taxon>Dothideomycetes</taxon>
        <taxon>Dothideomycetidae</taxon>
        <taxon>Mycosphaerellales</taxon>
        <taxon>Mycosphaerellaceae</taxon>
        <taxon>Lecanosticta</taxon>
    </lineage>
</organism>
<dbReference type="EMBL" id="CAVMBE010000002">
    <property type="protein sequence ID" value="CAK3780995.1"/>
    <property type="molecule type" value="Genomic_DNA"/>
</dbReference>
<feature type="compositionally biased region" description="Acidic residues" evidence="9">
    <location>
        <begin position="907"/>
        <end position="916"/>
    </location>
</feature>
<feature type="compositionally biased region" description="Polar residues" evidence="9">
    <location>
        <begin position="964"/>
        <end position="975"/>
    </location>
</feature>
<feature type="region of interest" description="Disordered" evidence="9">
    <location>
        <begin position="143"/>
        <end position="162"/>
    </location>
</feature>
<feature type="region of interest" description="Disordered" evidence="9">
    <location>
        <begin position="669"/>
        <end position="756"/>
    </location>
</feature>
<dbReference type="PANTHER" id="PTHR13466:SF19">
    <property type="entry name" value="NUCLEUS-VACUOLE JUNCTION PROTEIN 2"/>
    <property type="match status" value="1"/>
</dbReference>
<dbReference type="CDD" id="cd21675">
    <property type="entry name" value="SMP_TEX2"/>
    <property type="match status" value="1"/>
</dbReference>
<feature type="compositionally biased region" description="Polar residues" evidence="9">
    <location>
        <begin position="782"/>
        <end position="795"/>
    </location>
</feature>
<protein>
    <submittedName>
        <fullName evidence="12">PH domain-containing</fullName>
    </submittedName>
</protein>
<evidence type="ECO:0000313" key="13">
    <source>
        <dbReference type="Proteomes" id="UP001296104"/>
    </source>
</evidence>
<feature type="region of interest" description="Disordered" evidence="9">
    <location>
        <begin position="42"/>
        <end position="63"/>
    </location>
</feature>
<dbReference type="Proteomes" id="UP001296104">
    <property type="component" value="Unassembled WGS sequence"/>
</dbReference>
<feature type="region of interest" description="Disordered" evidence="9">
    <location>
        <begin position="103"/>
        <end position="125"/>
    </location>
</feature>
<feature type="compositionally biased region" description="Low complexity" evidence="9">
    <location>
        <begin position="947"/>
        <end position="956"/>
    </location>
</feature>
<dbReference type="GO" id="GO:0008289">
    <property type="term" value="F:lipid binding"/>
    <property type="evidence" value="ECO:0007669"/>
    <property type="project" value="UniProtKB-KW"/>
</dbReference>
<dbReference type="GO" id="GO:1990456">
    <property type="term" value="P:mitochondrion-endoplasmic reticulum membrane tethering"/>
    <property type="evidence" value="ECO:0007669"/>
    <property type="project" value="TreeGrafter"/>
</dbReference>
<dbReference type="GO" id="GO:0032865">
    <property type="term" value="C:ERMES complex"/>
    <property type="evidence" value="ECO:0007669"/>
    <property type="project" value="TreeGrafter"/>
</dbReference>
<evidence type="ECO:0000256" key="5">
    <source>
        <dbReference type="ARBA" id="ARBA00022989"/>
    </source>
</evidence>
<evidence type="ECO:0000256" key="10">
    <source>
        <dbReference type="SAM" id="Phobius"/>
    </source>
</evidence>
<feature type="compositionally biased region" description="Polar residues" evidence="9">
    <location>
        <begin position="1120"/>
        <end position="1129"/>
    </location>
</feature>
<feature type="compositionally biased region" description="Basic and acidic residues" evidence="9">
    <location>
        <begin position="515"/>
        <end position="531"/>
    </location>
</feature>
<evidence type="ECO:0000256" key="2">
    <source>
        <dbReference type="ARBA" id="ARBA00022448"/>
    </source>
</evidence>
<feature type="region of interest" description="Disordered" evidence="9">
    <location>
        <begin position="494"/>
        <end position="545"/>
    </location>
</feature>
<comment type="caution">
    <text evidence="12">The sequence shown here is derived from an EMBL/GenBank/DDBJ whole genome shotgun (WGS) entry which is preliminary data.</text>
</comment>
<feature type="compositionally biased region" description="Low complexity" evidence="9">
    <location>
        <begin position="696"/>
        <end position="707"/>
    </location>
</feature>
<feature type="compositionally biased region" description="Low complexity" evidence="9">
    <location>
        <begin position="731"/>
        <end position="753"/>
    </location>
</feature>
<feature type="compositionally biased region" description="Basic and acidic residues" evidence="9">
    <location>
        <begin position="1073"/>
        <end position="1082"/>
    </location>
</feature>
<dbReference type="GO" id="GO:0015914">
    <property type="term" value="P:phospholipid transport"/>
    <property type="evidence" value="ECO:0007669"/>
    <property type="project" value="TreeGrafter"/>
</dbReference>
<sequence length="1147" mass="124187">MGFRTLAFTYIFGGLTFLPLLLAAVLAVAWYLLPRSDTIKTESRDDLKDVDPEELAKETTKNESIRKEGVGEAAANGTFAVLRHYDFQAAVAALNARNNGNATGNSSGPSLDGVAAGDGGPTGSSESVYQSMYRSVFVGNKNTGSSSLLDPNDPQLGSPGRRKPVPAHIMYIVLRHGHLMLYDSPAQVEVKHVISLAHHKVTLQAGKHGADELDERQIMESDLFIRRTAIVLTPVELPNGTLQQSNTPKPPRPFYLFAASTIEKEDFYHALLSSRDKPPIALPIDSDALIKLQSTLHSSSLTPETRALNALLGRVFLGIHKTDVLINFIRGKIEKKLARIQKPTFIPVLQIRSLDLGDAGPVLSNLKMRDLNISGDMTLSADLRYNGGLSITLLAVAKLDLGQRFKTRTIDLALKATLQRIQGQMLLRIKPPPSNRSWFTFETMPELELRVEPVVSERKITYGFVLRAIEERVRSAFAEGLVKPNWDDVPMPFQDTRGCHARGGTWSDQGEEDHPELRRPDSSRILADRNGKTLSTPDLGSEQDTAISSGLASSSEVNIAKLRHASTMPVNARTLARPPESTSSSSTAIEANTDRISSSTRPPKPLRSSSIASPSPIVGMDEQTVEPVRADDESLRPSTTQRTLWLGRSGMPKPPTQKAALEELKDIRDRAEQQSTSPSTFAAEDMEPRSRSKLGDANADAASLSNDQQSDRTGSTISNPPRTFSTRGMDSGQSTSPSTSSSASVSKSQQPQQRKTTILAAAGAATNAARTWGWNTYQKNKAAYQQRQAKQNQVPSEPMGRGQPLPPPGVPLPGPQKGLWGGVGSMGRKPSGAPALPARRLDKAAAADVPSIEGNASSEVRHKTHIPHDGRDVEDEFGTWQENPGAGDGNAQIPDASSGDYAYQDQVQEDLLDVGADDEKAAGQEQAPAQERRKLPPPLPARRRENAQTQQSQTTASEREQTFAHGSSADSSAEDVSNAPALRVPEAEVNAIAAENSTDELAHGMMDDTTHVNDIDAVKTELHSETDKSSEGSGGWKAKSQQADSGERLGLDRTNTEERFMRGEDVTEEDFERDQAKADLGHGEGVMADPEALTSITSTDNQNTSPEGDLVTQRIRAQVQKHSQASRSPPKNWHGAPQGTAVDSEDK</sequence>
<evidence type="ECO:0000256" key="8">
    <source>
        <dbReference type="ARBA" id="ARBA00023136"/>
    </source>
</evidence>
<evidence type="ECO:0000256" key="3">
    <source>
        <dbReference type="ARBA" id="ARBA00022692"/>
    </source>
</evidence>
<keyword evidence="4" id="KW-0256">Endoplasmic reticulum</keyword>
<keyword evidence="13" id="KW-1185">Reference proteome</keyword>
<dbReference type="PANTHER" id="PTHR13466">
    <property type="entry name" value="TEX2 PROTEIN-RELATED"/>
    <property type="match status" value="1"/>
</dbReference>
<evidence type="ECO:0000256" key="4">
    <source>
        <dbReference type="ARBA" id="ARBA00022824"/>
    </source>
</evidence>
<feature type="compositionally biased region" description="Polar residues" evidence="9">
    <location>
        <begin position="711"/>
        <end position="728"/>
    </location>
</feature>
<keyword evidence="6" id="KW-0445">Lipid transport</keyword>
<comment type="subcellular location">
    <subcellularLocation>
        <location evidence="1">Endoplasmic reticulum membrane</location>
    </subcellularLocation>
</comment>
<dbReference type="AlphaFoldDB" id="A0AAI8YRM6"/>
<keyword evidence="3 10" id="KW-0812">Transmembrane</keyword>
<evidence type="ECO:0000256" key="6">
    <source>
        <dbReference type="ARBA" id="ARBA00023055"/>
    </source>
</evidence>
<name>A0AAI8YRM6_9PEZI</name>
<dbReference type="PROSITE" id="PS51847">
    <property type="entry name" value="SMP"/>
    <property type="match status" value="1"/>
</dbReference>
<feature type="compositionally biased region" description="Basic and acidic residues" evidence="9">
    <location>
        <begin position="1045"/>
        <end position="1065"/>
    </location>
</feature>
<dbReference type="GO" id="GO:0005789">
    <property type="term" value="C:endoplasmic reticulum membrane"/>
    <property type="evidence" value="ECO:0007669"/>
    <property type="project" value="UniProtKB-SubCell"/>
</dbReference>
<feature type="compositionally biased region" description="Polar residues" evidence="9">
    <location>
        <begin position="1094"/>
        <end position="1106"/>
    </location>
</feature>
<evidence type="ECO:0000256" key="7">
    <source>
        <dbReference type="ARBA" id="ARBA00023121"/>
    </source>
</evidence>
<keyword evidence="7" id="KW-0446">Lipid-binding</keyword>
<feature type="domain" description="SMP-LTD" evidence="11">
    <location>
        <begin position="301"/>
        <end position="492"/>
    </location>
</feature>
<feature type="region of interest" description="Disordered" evidence="9">
    <location>
        <begin position="782"/>
        <end position="1147"/>
    </location>
</feature>
<dbReference type="InterPro" id="IPR031468">
    <property type="entry name" value="SMP_LBD"/>
</dbReference>
<feature type="transmembrane region" description="Helical" evidence="10">
    <location>
        <begin position="7"/>
        <end position="33"/>
    </location>
</feature>
<reference evidence="12" key="1">
    <citation type="submission" date="2023-11" db="EMBL/GenBank/DDBJ databases">
        <authorList>
            <person name="Alioto T."/>
            <person name="Alioto T."/>
            <person name="Gomez Garrido J."/>
        </authorList>
    </citation>
    <scope>NUCLEOTIDE SEQUENCE</scope>
</reference>
<accession>A0AAI8YRM6</accession>
<evidence type="ECO:0000256" key="9">
    <source>
        <dbReference type="SAM" id="MobiDB-lite"/>
    </source>
</evidence>